<protein>
    <submittedName>
        <fullName evidence="1">Uncharacterized protein</fullName>
    </submittedName>
</protein>
<comment type="caution">
    <text evidence="1">The sequence shown here is derived from an EMBL/GenBank/DDBJ whole genome shotgun (WGS) entry which is preliminary data.</text>
</comment>
<organism evidence="1">
    <name type="scientific">mine drainage metagenome</name>
    <dbReference type="NCBI Taxonomy" id="410659"/>
    <lineage>
        <taxon>unclassified sequences</taxon>
        <taxon>metagenomes</taxon>
        <taxon>ecological metagenomes</taxon>
    </lineage>
</organism>
<reference evidence="1" key="1">
    <citation type="submission" date="2016-10" db="EMBL/GenBank/DDBJ databases">
        <title>Sequence of Gallionella enrichment culture.</title>
        <authorList>
            <person name="Poehlein A."/>
            <person name="Muehling M."/>
            <person name="Daniel R."/>
        </authorList>
    </citation>
    <scope>NUCLEOTIDE SEQUENCE</scope>
</reference>
<name>A0A1J5PFJ3_9ZZZZ</name>
<sequence length="52" mass="5594">MTFGWVGSVLCGFQLPTSFVVRSEGGFEADDEICEAGDGRQVEIEITGLARL</sequence>
<proteinExistence type="predicted"/>
<accession>A0A1J5PFJ3</accession>
<gene>
    <name evidence="1" type="ORF">GALL_484160</name>
</gene>
<dbReference type="EMBL" id="MLJW01004430">
    <property type="protein sequence ID" value="OIQ69978.1"/>
    <property type="molecule type" value="Genomic_DNA"/>
</dbReference>
<evidence type="ECO:0000313" key="1">
    <source>
        <dbReference type="EMBL" id="OIQ69978.1"/>
    </source>
</evidence>
<dbReference type="AlphaFoldDB" id="A0A1J5PFJ3"/>